<evidence type="ECO:0000256" key="5">
    <source>
        <dbReference type="ARBA" id="ARBA00023310"/>
    </source>
</evidence>
<dbReference type="GO" id="GO:0005886">
    <property type="term" value="C:plasma membrane"/>
    <property type="evidence" value="ECO:0007669"/>
    <property type="project" value="UniProtKB-SubCell"/>
</dbReference>
<dbReference type="GO" id="GO:0033179">
    <property type="term" value="C:proton-transporting V-type ATPase, V0 domain"/>
    <property type="evidence" value="ECO:0007669"/>
    <property type="project" value="InterPro"/>
</dbReference>
<dbReference type="STRING" id="1457250.GCA_000755225_00937"/>
<dbReference type="GO" id="GO:0046961">
    <property type="term" value="F:proton-transporting ATPase activity, rotational mechanism"/>
    <property type="evidence" value="ECO:0007669"/>
    <property type="project" value="InterPro"/>
</dbReference>
<dbReference type="Gene3D" id="1.20.1690.10">
    <property type="entry name" value="V-type ATP synthase subunit C domain"/>
    <property type="match status" value="2"/>
</dbReference>
<dbReference type="InterPro" id="IPR050873">
    <property type="entry name" value="V-ATPase_V0D/AC39_subunit"/>
</dbReference>
<dbReference type="SUPFAM" id="SSF103486">
    <property type="entry name" value="V-type ATP synthase subunit C"/>
    <property type="match status" value="1"/>
</dbReference>
<comment type="subcellular location">
    <subcellularLocation>
        <location evidence="6">Cell membrane</location>
        <topology evidence="6">Peripheral membrane protein</topology>
    </subcellularLocation>
</comment>
<comment type="subunit">
    <text evidence="6">Has multiple subunits with at least A(3), B(3), C, D, E, F, H, I and proteolipid K(x).</text>
</comment>
<keyword evidence="3 6" id="KW-0375">Hydrogen ion transport</keyword>
<evidence type="ECO:0000256" key="6">
    <source>
        <dbReference type="HAMAP-Rule" id="MF_00314"/>
    </source>
</evidence>
<reference evidence="7 8" key="1">
    <citation type="journal article" date="2019" name="Nat. Commun.">
        <title>A new type of DNA phosphorothioation-based antiviral system in archaea.</title>
        <authorList>
            <person name="Xiong L."/>
            <person name="Liu S."/>
            <person name="Chen S."/>
            <person name="Xiao Y."/>
            <person name="Zhu B."/>
            <person name="Gao Y."/>
            <person name="Zhang Y."/>
            <person name="Chen B."/>
            <person name="Luo J."/>
            <person name="Deng Z."/>
            <person name="Chen X."/>
            <person name="Wang L."/>
            <person name="Chen S."/>
        </authorList>
    </citation>
    <scope>NUCLEOTIDE SEQUENCE [LARGE SCALE GENOMIC DNA]</scope>
    <source>
        <strain evidence="7 8">CBA1105</strain>
    </source>
</reference>
<proteinExistence type="inferred from homology"/>
<dbReference type="GO" id="GO:0046933">
    <property type="term" value="F:proton-transporting ATP synthase activity, rotational mechanism"/>
    <property type="evidence" value="ECO:0007669"/>
    <property type="project" value="UniProtKB-UniRule"/>
</dbReference>
<dbReference type="NCBIfam" id="TIGR02923">
    <property type="entry name" value="AhaC"/>
    <property type="match status" value="1"/>
</dbReference>
<dbReference type="PANTHER" id="PTHR38682">
    <property type="entry name" value="V-TYPE ATP SYNTHASE SUBUNIT C"/>
    <property type="match status" value="1"/>
</dbReference>
<evidence type="ECO:0000256" key="1">
    <source>
        <dbReference type="ARBA" id="ARBA00006709"/>
    </source>
</evidence>
<dbReference type="NCBIfam" id="NF002265">
    <property type="entry name" value="PRK01198.1-1"/>
    <property type="match status" value="1"/>
</dbReference>
<dbReference type="Gene3D" id="1.10.132.50">
    <property type="entry name" value="ATP synthase (C/AC39) subunit, domain 3"/>
    <property type="match status" value="1"/>
</dbReference>
<evidence type="ECO:0000313" key="8">
    <source>
        <dbReference type="Proteomes" id="UP000296706"/>
    </source>
</evidence>
<comment type="function">
    <text evidence="6">Component of the A-type ATP synthase that produces ATP from ADP in the presence of a proton gradient across the membrane.</text>
</comment>
<dbReference type="GeneID" id="39848160"/>
<dbReference type="KEGG" id="hsn:DV733_09810"/>
<keyword evidence="8" id="KW-1185">Reference proteome</keyword>
<dbReference type="AlphaFoldDB" id="A0A4D6HEC2"/>
<dbReference type="InterPro" id="IPR036079">
    <property type="entry name" value="ATPase_csu/dsu_sf"/>
</dbReference>
<dbReference type="OrthoDB" id="4272at2157"/>
<comment type="similarity">
    <text evidence="1 6">Belongs to the V-ATPase V0D/AC39 subunit family.</text>
</comment>
<organism evidence="7 8">
    <name type="scientific">Halapricum salinum</name>
    <dbReference type="NCBI Taxonomy" id="1457250"/>
    <lineage>
        <taxon>Archaea</taxon>
        <taxon>Methanobacteriati</taxon>
        <taxon>Methanobacteriota</taxon>
        <taxon>Stenosarchaea group</taxon>
        <taxon>Halobacteria</taxon>
        <taxon>Halobacteriales</taxon>
        <taxon>Haloarculaceae</taxon>
        <taxon>Halapricum</taxon>
    </lineage>
</organism>
<dbReference type="PANTHER" id="PTHR38682:SF1">
    <property type="entry name" value="V-TYPE ATP SYNTHASE SUBUNIT C"/>
    <property type="match status" value="1"/>
</dbReference>
<keyword evidence="5 6" id="KW-0066">ATP synthesis</keyword>
<evidence type="ECO:0000256" key="3">
    <source>
        <dbReference type="ARBA" id="ARBA00022781"/>
    </source>
</evidence>
<dbReference type="InterPro" id="IPR044911">
    <property type="entry name" value="V-type_ATPase_csu/dsu_dom_3"/>
</dbReference>
<evidence type="ECO:0000256" key="2">
    <source>
        <dbReference type="ARBA" id="ARBA00022448"/>
    </source>
</evidence>
<keyword evidence="6" id="KW-1003">Cell membrane</keyword>
<dbReference type="EMBL" id="CP031310">
    <property type="protein sequence ID" value="QCC51518.1"/>
    <property type="molecule type" value="Genomic_DNA"/>
</dbReference>
<dbReference type="GO" id="GO:0042777">
    <property type="term" value="P:proton motive force-driven plasma membrane ATP synthesis"/>
    <property type="evidence" value="ECO:0007669"/>
    <property type="project" value="UniProtKB-UniRule"/>
</dbReference>
<gene>
    <name evidence="6" type="primary">atpC</name>
    <name evidence="7" type="ORF">DV733_09810</name>
</gene>
<evidence type="ECO:0000256" key="4">
    <source>
        <dbReference type="ARBA" id="ARBA00023065"/>
    </source>
</evidence>
<sequence>MSARYGDRTGEASNYEYVTARVSARRAALFDEDDYRKLVRMGTSEIARFMEETEYKREMNELGSRYDGVDLIEYALNRNLAKHFNDLLRWADGRLYDYIARYLRKFDAWNVKTALRGIYSEAGADAIKSDYIRAGEFDDELLDRLAAADSIEAAIDLLDSTLFGDALEAAYEDYEQTDLLVPLENAVDRVFFEDIDEGLPSRERASRATELYIDYITAEIDFRNARNALRIARSGADMDPAAYYIDGGELFDAEELRQLVANQEQLVEHIRQSSYGGELSAALTALEEADDLIQFGHALDAALLEFADTLANRYPTSICSVLSYILAKEREVDNIRAIARGREAELSPEEIETELVML</sequence>
<dbReference type="RefSeq" id="WP_049994870.1">
    <property type="nucleotide sequence ID" value="NZ_CP031310.1"/>
</dbReference>
<dbReference type="InterPro" id="IPR035067">
    <property type="entry name" value="V-type_ATPase_csu/dsu"/>
</dbReference>
<keyword evidence="4 6" id="KW-0406">Ion transport</keyword>
<keyword evidence="6" id="KW-0472">Membrane</keyword>
<keyword evidence="2 6" id="KW-0813">Transport</keyword>
<accession>A0A4D6HEC2</accession>
<dbReference type="Proteomes" id="UP000296706">
    <property type="component" value="Chromosome"/>
</dbReference>
<dbReference type="HAMAP" id="MF_00314">
    <property type="entry name" value="ATP_synth_C_arch"/>
    <property type="match status" value="1"/>
</dbReference>
<protein>
    <recommendedName>
        <fullName evidence="6">A-type ATP synthase subunit C</fullName>
    </recommendedName>
</protein>
<dbReference type="InterPro" id="IPR014272">
    <property type="entry name" value="ATPase_V0-cplx_csu"/>
</dbReference>
<dbReference type="Pfam" id="PF01992">
    <property type="entry name" value="vATP-synt_AC39"/>
    <property type="match status" value="1"/>
</dbReference>
<dbReference type="GO" id="GO:0005524">
    <property type="term" value="F:ATP binding"/>
    <property type="evidence" value="ECO:0007669"/>
    <property type="project" value="UniProtKB-UniRule"/>
</dbReference>
<evidence type="ECO:0000313" key="7">
    <source>
        <dbReference type="EMBL" id="QCC51518.1"/>
    </source>
</evidence>
<name>A0A4D6HEC2_9EURY</name>
<dbReference type="InterPro" id="IPR002843">
    <property type="entry name" value="ATPase_V0-cplx_csu/dsu"/>
</dbReference>